<evidence type="ECO:0000313" key="4">
    <source>
        <dbReference type="Proteomes" id="UP000102041"/>
    </source>
</evidence>
<dbReference type="OrthoDB" id="4261at10239"/>
<feature type="compositionally biased region" description="Pro residues" evidence="1">
    <location>
        <begin position="85"/>
        <end position="104"/>
    </location>
</feature>
<dbReference type="Proteomes" id="UP000132784">
    <property type="component" value="Segment"/>
</dbReference>
<reference evidence="2 5" key="2">
    <citation type="journal article" date="2013" name="Genome Announc.">
        <title>Complete genome sequence of pathogenic Guinea pig cytomegalovirus from salivary gland homogenates of infected animals.</title>
        <authorList>
            <person name="Yang D."/>
            <person name="Tamburro K."/>
            <person name="Dittmer D."/>
            <person name="Cui X."/>
            <person name="McVoy M.A."/>
            <person name="Hernandez-Alvarado N."/>
            <person name="Schleiss M.R."/>
        </authorList>
    </citation>
    <scope>NUCLEOTIDE SEQUENCE [LARGE SCALE GENOMIC DNA]</scope>
    <source>
        <strain evidence="2">21222</strain>
    </source>
</reference>
<feature type="compositionally biased region" description="Low complexity" evidence="1">
    <location>
        <begin position="149"/>
        <end position="169"/>
    </location>
</feature>
<reference evidence="3 4" key="1">
    <citation type="journal article" date="2011" name="J. Gen. Virol.">
        <title>Re-evaluation of the genome sequence of guinea pig cytomegalovirus.</title>
        <authorList>
            <person name="Kanai K."/>
            <person name="Yamada S."/>
            <person name="Yamamoto Y."/>
            <person name="Fukui Y."/>
            <person name="Kurane I."/>
            <person name="Inoue N."/>
        </authorList>
    </citation>
    <scope>NUCLEOTIDE SEQUENCE [LARGE SCALE GENOMIC DNA]</scope>
    <source>
        <strain evidence="3">22122</strain>
    </source>
</reference>
<accession>B7TQ25</accession>
<dbReference type="KEGG" id="vg:14536722"/>
<dbReference type="EMBL" id="KC503762">
    <property type="protein sequence ID" value="AGE11599.1"/>
    <property type="molecule type" value="Genomic_DNA"/>
</dbReference>
<dbReference type="EMBL" id="AB592928">
    <property type="protein sequence ID" value="BAJ78584.1"/>
    <property type="molecule type" value="Genomic_DNA"/>
</dbReference>
<gene>
    <name evidence="3" type="primary">gp145</name>
</gene>
<organismHost>
    <name type="scientific">Cavia porcellus</name>
    <name type="common">Guinea pig</name>
    <dbReference type="NCBI Taxonomy" id="10141"/>
</organismHost>
<evidence type="ECO:0000256" key="1">
    <source>
        <dbReference type="SAM" id="MobiDB-lite"/>
    </source>
</evidence>
<dbReference type="GeneID" id="14536722"/>
<protein>
    <submittedName>
        <fullName evidence="2 3">Gp145</fullName>
    </submittedName>
</protein>
<sequence length="632" mass="68916">MHRGVSSDATRPGRGRLACRWSMRGSGSFHRGAARGGWQYGATPSRFAPAQNGSRNVDPCWTPFAPHNSVRSPYRPADGPRYAPRGPPFVRGPPPSHPPPPPPSMFGGGGCGGCAARSLQIDAGGGHDGEEAAAGTGVRAAAAVGPLSSIAASSSSPPSPSPLGSALPSTRSQDETRQVQLKMVKMMARESYGGAASYSDAFGGPPSINDRATYHAVLAAMGQLAFGQSSARAMKKRVRAYSGLTFPVGMPPWAHVTIGARTDFSDVGALDVKRQCPTTEPWLVIAGVVWTQDATGRVHKGPAESQLLFMLGPRLRVLVYDRRTSEMYLAARDAEELALRGLGMVSALYSAEYLDAYLPASVEPFETALLLSDMQRNPPYLQRLVAQYRCVDVTIPVPYRDQPVVLKIMDRWEGLRSFFPFCDEHHGPQITRDVQRIVEEQCQASVTLLGAVGAYGGKDGSFCCMAVVFCDHKGRVRGYRTADGEICGLADDMLQFFRMGTLRCLLPGNTYLKEESSKSAARCLPPTDYGFWACPRDRFQQLFTANHDALDGERMVQLVDTDERYDENVLYEQSQRMWDLCLPSSLGYVYLTDEWVWLGDRGHVRPDGTIPDPDELCGKIRSINISSDEECS</sequence>
<organism evidence="3 4">
    <name type="scientific">Guinea pig cytomegalovirus (strain 22122)</name>
    <name type="common">GPCMV</name>
    <dbReference type="NCBI Taxonomy" id="103920"/>
    <lineage>
        <taxon>Viruses</taxon>
        <taxon>Duplodnaviria</taxon>
        <taxon>Heunggongvirae</taxon>
        <taxon>Peploviricota</taxon>
        <taxon>Herviviricetes</taxon>
        <taxon>Herpesvirales</taxon>
        <taxon>Orthoherpesviridae</taxon>
        <taxon>Betaherpesvirinae</taxon>
        <taxon>Quwivirus</taxon>
        <taxon>Quwivirus caviidbeta2</taxon>
    </lineage>
</organism>
<keyword evidence="5" id="KW-1185">Reference proteome</keyword>
<dbReference type="RefSeq" id="YP_007417895.1">
    <property type="nucleotide sequence ID" value="NC_020231.1"/>
</dbReference>
<evidence type="ECO:0000313" key="3">
    <source>
        <dbReference type="EMBL" id="BAJ78584.1"/>
    </source>
</evidence>
<dbReference type="Proteomes" id="UP000102041">
    <property type="component" value="Segment"/>
</dbReference>
<proteinExistence type="predicted"/>
<evidence type="ECO:0000313" key="2">
    <source>
        <dbReference type="EMBL" id="AGE11599.1"/>
    </source>
</evidence>
<name>B7TQ25_GPCMV</name>
<feature type="region of interest" description="Disordered" evidence="1">
    <location>
        <begin position="71"/>
        <end position="109"/>
    </location>
</feature>
<evidence type="ECO:0000313" key="5">
    <source>
        <dbReference type="Proteomes" id="UP000132784"/>
    </source>
</evidence>
<feature type="region of interest" description="Disordered" evidence="1">
    <location>
        <begin position="149"/>
        <end position="178"/>
    </location>
</feature>